<keyword evidence="2" id="KW-1185">Reference proteome</keyword>
<dbReference type="KEGG" id="ave:Arcve_1513"/>
<organism evidence="1 2">
    <name type="scientific">Archaeoglobus veneficus (strain DSM 11195 / SNP6)</name>
    <dbReference type="NCBI Taxonomy" id="693661"/>
    <lineage>
        <taxon>Archaea</taxon>
        <taxon>Methanobacteriati</taxon>
        <taxon>Methanobacteriota</taxon>
        <taxon>Archaeoglobi</taxon>
        <taxon>Archaeoglobales</taxon>
        <taxon>Archaeoglobaceae</taxon>
        <taxon>Archaeoglobus</taxon>
    </lineage>
</organism>
<dbReference type="eggNOG" id="arCOG11553">
    <property type="taxonomic scope" value="Archaea"/>
</dbReference>
<dbReference type="EMBL" id="CP002588">
    <property type="protein sequence ID" value="AEA47515.1"/>
    <property type="molecule type" value="Genomic_DNA"/>
</dbReference>
<reference evidence="1 2" key="1">
    <citation type="submission" date="2011-03" db="EMBL/GenBank/DDBJ databases">
        <title>The complete genome of Archaeoglobus veneficus SNP6.</title>
        <authorList>
            <consortium name="US DOE Joint Genome Institute (JGI-PGF)"/>
            <person name="Lucas S."/>
            <person name="Copeland A."/>
            <person name="Lapidus A."/>
            <person name="Bruce D."/>
            <person name="Goodwin L."/>
            <person name="Pitluck S."/>
            <person name="Kyrpides N."/>
            <person name="Mavromatis K."/>
            <person name="Pagani I."/>
            <person name="Ivanova N."/>
            <person name="Mikhailova N."/>
            <person name="Lu M."/>
            <person name="Detter J.C."/>
            <person name="Tapia R."/>
            <person name="Han C."/>
            <person name="Land M."/>
            <person name="Hauser L."/>
            <person name="Markowitz V."/>
            <person name="Cheng J.-F."/>
            <person name="Hugenholtz P."/>
            <person name="Woyke T."/>
            <person name="Wu D."/>
            <person name="Spring S."/>
            <person name="Brambilla E."/>
            <person name="Klenk H.-P."/>
            <person name="Eisen J.A."/>
        </authorList>
    </citation>
    <scope>NUCLEOTIDE SEQUENCE [LARGE SCALE GENOMIC DNA]</scope>
    <source>
        <strain>SNP6</strain>
    </source>
</reference>
<evidence type="ECO:0000313" key="1">
    <source>
        <dbReference type="EMBL" id="AEA47515.1"/>
    </source>
</evidence>
<dbReference type="STRING" id="693661.Arcve_1513"/>
<evidence type="ECO:0000313" key="2">
    <source>
        <dbReference type="Proteomes" id="UP000008136"/>
    </source>
</evidence>
<gene>
    <name evidence="1" type="ordered locus">Arcve_1513</name>
</gene>
<dbReference type="AlphaFoldDB" id="F2KPB1"/>
<sequence length="67" mass="7741">MECQFMIQGIGKFINRPTKTGGRTYDKFFIYIPTNVAKDSAFPFKPGEEVVIRIDGDRLVIEKTKRK</sequence>
<dbReference type="HOGENOM" id="CLU_2802004_0_0_2"/>
<proteinExistence type="predicted"/>
<evidence type="ECO:0008006" key="3">
    <source>
        <dbReference type="Google" id="ProtNLM"/>
    </source>
</evidence>
<protein>
    <recommendedName>
        <fullName evidence="3">AbrB/MazE/SpoVT family DNA-binding domain-containing protein</fullName>
    </recommendedName>
</protein>
<dbReference type="Proteomes" id="UP000008136">
    <property type="component" value="Chromosome"/>
</dbReference>
<accession>F2KPB1</accession>
<name>F2KPB1_ARCVS</name>